<dbReference type="Proteomes" id="UP000267251">
    <property type="component" value="Unassembled WGS sequence"/>
</dbReference>
<keyword evidence="6 8" id="KW-0472">Membrane</keyword>
<evidence type="ECO:0000256" key="1">
    <source>
        <dbReference type="ARBA" id="ARBA00004141"/>
    </source>
</evidence>
<evidence type="ECO:0000256" key="2">
    <source>
        <dbReference type="ARBA" id="ARBA00022448"/>
    </source>
</evidence>
<evidence type="ECO:0000256" key="6">
    <source>
        <dbReference type="ARBA" id="ARBA00023136"/>
    </source>
</evidence>
<name>A0A4V1IXL1_9FUNG</name>
<dbReference type="GO" id="GO:0015271">
    <property type="term" value="F:outward rectifier potassium channel activity"/>
    <property type="evidence" value="ECO:0007669"/>
    <property type="project" value="TreeGrafter"/>
</dbReference>
<dbReference type="EMBL" id="KZ988908">
    <property type="protein sequence ID" value="RKP11439.1"/>
    <property type="molecule type" value="Genomic_DNA"/>
</dbReference>
<dbReference type="Gene3D" id="1.10.287.70">
    <property type="match status" value="1"/>
</dbReference>
<evidence type="ECO:0000313" key="10">
    <source>
        <dbReference type="EMBL" id="RKP11439.1"/>
    </source>
</evidence>
<dbReference type="GO" id="GO:0030322">
    <property type="term" value="P:stabilization of membrane potential"/>
    <property type="evidence" value="ECO:0007669"/>
    <property type="project" value="TreeGrafter"/>
</dbReference>
<dbReference type="GO" id="GO:0022841">
    <property type="term" value="F:potassium ion leak channel activity"/>
    <property type="evidence" value="ECO:0007669"/>
    <property type="project" value="TreeGrafter"/>
</dbReference>
<feature type="transmembrane region" description="Helical" evidence="8">
    <location>
        <begin position="6"/>
        <end position="25"/>
    </location>
</feature>
<dbReference type="PANTHER" id="PTHR11003">
    <property type="entry name" value="POTASSIUM CHANNEL, SUBFAMILY K"/>
    <property type="match status" value="1"/>
</dbReference>
<gene>
    <name evidence="10" type="ORF">BJ684DRAFT_21991</name>
</gene>
<dbReference type="SUPFAM" id="SSF81324">
    <property type="entry name" value="Voltage-gated potassium channels"/>
    <property type="match status" value="1"/>
</dbReference>
<comment type="subcellular location">
    <subcellularLocation>
        <location evidence="1">Membrane</location>
        <topology evidence="1">Multi-pass membrane protein</topology>
    </subcellularLocation>
</comment>
<feature type="transmembrane region" description="Helical" evidence="8">
    <location>
        <begin position="32"/>
        <end position="53"/>
    </location>
</feature>
<organism evidence="10 11">
    <name type="scientific">Piptocephalis cylindrospora</name>
    <dbReference type="NCBI Taxonomy" id="1907219"/>
    <lineage>
        <taxon>Eukaryota</taxon>
        <taxon>Fungi</taxon>
        <taxon>Fungi incertae sedis</taxon>
        <taxon>Zoopagomycota</taxon>
        <taxon>Zoopagomycotina</taxon>
        <taxon>Zoopagomycetes</taxon>
        <taxon>Zoopagales</taxon>
        <taxon>Piptocephalidaceae</taxon>
        <taxon>Piptocephalis</taxon>
    </lineage>
</organism>
<evidence type="ECO:0000256" key="7">
    <source>
        <dbReference type="ARBA" id="ARBA00023303"/>
    </source>
</evidence>
<dbReference type="AlphaFoldDB" id="A0A4V1IXL1"/>
<dbReference type="Pfam" id="PF07885">
    <property type="entry name" value="Ion_trans_2"/>
    <property type="match status" value="1"/>
</dbReference>
<evidence type="ECO:0000256" key="3">
    <source>
        <dbReference type="ARBA" id="ARBA00022692"/>
    </source>
</evidence>
<dbReference type="OrthoDB" id="297496at2759"/>
<keyword evidence="7" id="KW-0407">Ion channel</keyword>
<protein>
    <recommendedName>
        <fullName evidence="9">Potassium channel domain-containing protein</fullName>
    </recommendedName>
</protein>
<keyword evidence="5" id="KW-0406">Ion transport</keyword>
<keyword evidence="11" id="KW-1185">Reference proteome</keyword>
<evidence type="ECO:0000313" key="11">
    <source>
        <dbReference type="Proteomes" id="UP000267251"/>
    </source>
</evidence>
<reference evidence="11" key="1">
    <citation type="journal article" date="2018" name="Nat. Microbiol.">
        <title>Leveraging single-cell genomics to expand the fungal tree of life.</title>
        <authorList>
            <person name="Ahrendt S.R."/>
            <person name="Quandt C.A."/>
            <person name="Ciobanu D."/>
            <person name="Clum A."/>
            <person name="Salamov A."/>
            <person name="Andreopoulos B."/>
            <person name="Cheng J.F."/>
            <person name="Woyke T."/>
            <person name="Pelin A."/>
            <person name="Henrissat B."/>
            <person name="Reynolds N.K."/>
            <person name="Benny G.L."/>
            <person name="Smith M.E."/>
            <person name="James T.Y."/>
            <person name="Grigoriev I.V."/>
        </authorList>
    </citation>
    <scope>NUCLEOTIDE SEQUENCE [LARGE SCALE GENOMIC DNA]</scope>
</reference>
<accession>A0A4V1IXL1</accession>
<keyword evidence="4 8" id="KW-1133">Transmembrane helix</keyword>
<dbReference type="InterPro" id="IPR013099">
    <property type="entry name" value="K_chnl_dom"/>
</dbReference>
<sequence>MWMEKWSFLVSLYYCLSTVTTIGYGDISPKTYYAKIVLFFFGAIGIVLFGFFLDGYNSLYLEHIRDRNRQRVMALRVRHRTRFPSMNFDHDDPVRRLSRAPAFTGPSEIRREEDRAMRTIIQDFREVPAPPSPISPGLDSAAASIIAEEDRLEEIRALPEIQSRGYGERAHSASFVPSLE</sequence>
<feature type="domain" description="Potassium channel" evidence="9">
    <location>
        <begin position="3"/>
        <end position="54"/>
    </location>
</feature>
<keyword evidence="3 8" id="KW-0812">Transmembrane</keyword>
<proteinExistence type="predicted"/>
<keyword evidence="2" id="KW-0813">Transport</keyword>
<evidence type="ECO:0000256" key="5">
    <source>
        <dbReference type="ARBA" id="ARBA00023065"/>
    </source>
</evidence>
<evidence type="ECO:0000259" key="9">
    <source>
        <dbReference type="Pfam" id="PF07885"/>
    </source>
</evidence>
<evidence type="ECO:0000256" key="4">
    <source>
        <dbReference type="ARBA" id="ARBA00022989"/>
    </source>
</evidence>
<dbReference type="PANTHER" id="PTHR11003:SF291">
    <property type="entry name" value="IP11374P"/>
    <property type="match status" value="1"/>
</dbReference>
<dbReference type="GO" id="GO:0005886">
    <property type="term" value="C:plasma membrane"/>
    <property type="evidence" value="ECO:0007669"/>
    <property type="project" value="TreeGrafter"/>
</dbReference>
<dbReference type="InterPro" id="IPR003280">
    <property type="entry name" value="2pore_dom_K_chnl"/>
</dbReference>
<evidence type="ECO:0000256" key="8">
    <source>
        <dbReference type="SAM" id="Phobius"/>
    </source>
</evidence>